<gene>
    <name evidence="2" type="ORF">Q5716_12025</name>
</gene>
<dbReference type="PANTHER" id="PTHR38600">
    <property type="entry name" value="TRANSCRIPTIONAL REGULATORY PROTEIN"/>
    <property type="match status" value="1"/>
</dbReference>
<feature type="domain" description="HTH arsR-type" evidence="1">
    <location>
        <begin position="1"/>
        <end position="93"/>
    </location>
</feature>
<dbReference type="SUPFAM" id="SSF46785">
    <property type="entry name" value="Winged helix' DNA-binding domain"/>
    <property type="match status" value="1"/>
</dbReference>
<dbReference type="Proteomes" id="UP001241072">
    <property type="component" value="Unassembled WGS sequence"/>
</dbReference>
<name>A0ABT9BU84_9MICO</name>
<dbReference type="InterPro" id="IPR036390">
    <property type="entry name" value="WH_DNA-bd_sf"/>
</dbReference>
<dbReference type="InterPro" id="IPR011991">
    <property type="entry name" value="ArsR-like_HTH"/>
</dbReference>
<sequence>MVDVFHALSDSTRRAILDELVDRDEQTLFEICTRLAMKHGLTSSRQAISQHLDVLERAGLVVTEKRGRYKFHTFDPAPLAQIAERWPLPKETP</sequence>
<evidence type="ECO:0000313" key="2">
    <source>
        <dbReference type="EMBL" id="MDO7882955.1"/>
    </source>
</evidence>
<protein>
    <submittedName>
        <fullName evidence="2">Metalloregulator ArsR/SmtB family transcription factor</fullName>
    </submittedName>
</protein>
<dbReference type="InterPro" id="IPR001845">
    <property type="entry name" value="HTH_ArsR_DNA-bd_dom"/>
</dbReference>
<dbReference type="EMBL" id="JAUQUB010000003">
    <property type="protein sequence ID" value="MDO7882955.1"/>
    <property type="molecule type" value="Genomic_DNA"/>
</dbReference>
<organism evidence="2 3">
    <name type="scientific">Antiquaquibacter soli</name>
    <dbReference type="NCBI Taxonomy" id="3064523"/>
    <lineage>
        <taxon>Bacteria</taxon>
        <taxon>Bacillati</taxon>
        <taxon>Actinomycetota</taxon>
        <taxon>Actinomycetes</taxon>
        <taxon>Micrococcales</taxon>
        <taxon>Microbacteriaceae</taxon>
        <taxon>Antiquaquibacter</taxon>
    </lineage>
</organism>
<dbReference type="RefSeq" id="WP_305003387.1">
    <property type="nucleotide sequence ID" value="NZ_JAUQUB010000003.1"/>
</dbReference>
<dbReference type="CDD" id="cd00090">
    <property type="entry name" value="HTH_ARSR"/>
    <property type="match status" value="1"/>
</dbReference>
<keyword evidence="3" id="KW-1185">Reference proteome</keyword>
<dbReference type="Gene3D" id="1.10.10.10">
    <property type="entry name" value="Winged helix-like DNA-binding domain superfamily/Winged helix DNA-binding domain"/>
    <property type="match status" value="1"/>
</dbReference>
<reference evidence="2 3" key="1">
    <citation type="submission" date="2023-07" db="EMBL/GenBank/DDBJ databases">
        <title>Protaetiibacter sp. nov WY-16 isolated from soil.</title>
        <authorList>
            <person name="Liu B."/>
            <person name="Wan Y."/>
        </authorList>
    </citation>
    <scope>NUCLEOTIDE SEQUENCE [LARGE SCALE GENOMIC DNA]</scope>
    <source>
        <strain evidence="2 3">WY-16</strain>
    </source>
</reference>
<evidence type="ECO:0000313" key="3">
    <source>
        <dbReference type="Proteomes" id="UP001241072"/>
    </source>
</evidence>
<comment type="caution">
    <text evidence="2">The sequence shown here is derived from an EMBL/GenBank/DDBJ whole genome shotgun (WGS) entry which is preliminary data.</text>
</comment>
<dbReference type="PANTHER" id="PTHR38600:SF1">
    <property type="entry name" value="TRANSCRIPTIONAL REGULATORY PROTEIN"/>
    <property type="match status" value="1"/>
</dbReference>
<dbReference type="PROSITE" id="PS50987">
    <property type="entry name" value="HTH_ARSR_2"/>
    <property type="match status" value="1"/>
</dbReference>
<proteinExistence type="predicted"/>
<evidence type="ECO:0000259" key="1">
    <source>
        <dbReference type="PROSITE" id="PS50987"/>
    </source>
</evidence>
<accession>A0ABT9BU84</accession>
<dbReference type="SMART" id="SM00418">
    <property type="entry name" value="HTH_ARSR"/>
    <property type="match status" value="1"/>
</dbReference>
<dbReference type="NCBIfam" id="NF033788">
    <property type="entry name" value="HTH_metalloreg"/>
    <property type="match status" value="1"/>
</dbReference>
<dbReference type="Pfam" id="PF12840">
    <property type="entry name" value="HTH_20"/>
    <property type="match status" value="1"/>
</dbReference>
<dbReference type="InterPro" id="IPR036388">
    <property type="entry name" value="WH-like_DNA-bd_sf"/>
</dbReference>